<feature type="transmembrane region" description="Helical" evidence="1">
    <location>
        <begin position="107"/>
        <end position="125"/>
    </location>
</feature>
<evidence type="ECO:0000256" key="1">
    <source>
        <dbReference type="SAM" id="Phobius"/>
    </source>
</evidence>
<evidence type="ECO:0000313" key="3">
    <source>
        <dbReference type="Proteomes" id="UP001204621"/>
    </source>
</evidence>
<comment type="caution">
    <text evidence="2">The sequence shown here is derived from an EMBL/GenBank/DDBJ whole genome shotgun (WGS) entry which is preliminary data.</text>
</comment>
<organism evidence="2 3">
    <name type="scientific">Massilia terrae</name>
    <dbReference type="NCBI Taxonomy" id="1811224"/>
    <lineage>
        <taxon>Bacteria</taxon>
        <taxon>Pseudomonadati</taxon>
        <taxon>Pseudomonadota</taxon>
        <taxon>Betaproteobacteria</taxon>
        <taxon>Burkholderiales</taxon>
        <taxon>Oxalobacteraceae</taxon>
        <taxon>Telluria group</taxon>
        <taxon>Massilia</taxon>
    </lineage>
</organism>
<keyword evidence="1" id="KW-0812">Transmembrane</keyword>
<dbReference type="EMBL" id="JANUGU010000002">
    <property type="protein sequence ID" value="MCS0658330.1"/>
    <property type="molecule type" value="Genomic_DNA"/>
</dbReference>
<reference evidence="2 3" key="1">
    <citation type="submission" date="2022-08" db="EMBL/GenBank/DDBJ databases">
        <title>Reclassification of Massilia species as members of the genera Telluria, Duganella, Pseudoduganella, Mokoshia gen. nov. and Zemynaea gen. nov. using orthogonal and non-orthogonal genome-based approaches.</title>
        <authorList>
            <person name="Bowman J.P."/>
        </authorList>
    </citation>
    <scope>NUCLEOTIDE SEQUENCE [LARGE SCALE GENOMIC DNA]</scope>
    <source>
        <strain evidence="2 3">JCM 31606</strain>
    </source>
</reference>
<feature type="transmembrane region" description="Helical" evidence="1">
    <location>
        <begin position="158"/>
        <end position="183"/>
    </location>
</feature>
<dbReference type="RefSeq" id="WP_258811516.1">
    <property type="nucleotide sequence ID" value="NZ_JANUGU010000002.1"/>
</dbReference>
<evidence type="ECO:0000313" key="2">
    <source>
        <dbReference type="EMBL" id="MCS0658330.1"/>
    </source>
</evidence>
<protein>
    <submittedName>
        <fullName evidence="2">Uncharacterized protein</fullName>
    </submittedName>
</protein>
<proteinExistence type="predicted"/>
<name>A0ABT2CX06_9BURK</name>
<keyword evidence="3" id="KW-1185">Reference proteome</keyword>
<sequence>MFDDKTRRFAASSIFPSLFFAGFGVVLGQRWAMQAGGSWKLHLLLGLPGLVLTGLAMYRASLHWTAGHAANRARIARPRWQAHALDAASYLALLGLGMMTARLGSSGSVLSLGLLAILVYLIPWARVPACRAHFMMSSIVTLAGAAGWLILLGRPVNLLQFVVSAWIFSAPPIMTLLVVLASLDREYRLR</sequence>
<keyword evidence="1" id="KW-1133">Transmembrane helix</keyword>
<feature type="transmembrane region" description="Helical" evidence="1">
    <location>
        <begin position="82"/>
        <end position="101"/>
    </location>
</feature>
<accession>A0ABT2CX06</accession>
<gene>
    <name evidence="2" type="ORF">NX778_09670</name>
</gene>
<feature type="transmembrane region" description="Helical" evidence="1">
    <location>
        <begin position="132"/>
        <end position="152"/>
    </location>
</feature>
<dbReference type="Proteomes" id="UP001204621">
    <property type="component" value="Unassembled WGS sequence"/>
</dbReference>
<feature type="transmembrane region" description="Helical" evidence="1">
    <location>
        <begin position="9"/>
        <end position="29"/>
    </location>
</feature>
<feature type="transmembrane region" description="Helical" evidence="1">
    <location>
        <begin position="41"/>
        <end position="61"/>
    </location>
</feature>
<keyword evidence="1" id="KW-0472">Membrane</keyword>